<keyword evidence="5" id="KW-0010">Activator</keyword>
<evidence type="ECO:0000256" key="7">
    <source>
        <dbReference type="ARBA" id="ARBA00023242"/>
    </source>
</evidence>
<protein>
    <submittedName>
        <fullName evidence="10">Transcription factor MYB6</fullName>
    </submittedName>
</protein>
<feature type="domain" description="Myb-like" evidence="8">
    <location>
        <begin position="6"/>
        <end position="58"/>
    </location>
</feature>
<feature type="domain" description="Myb-like" evidence="8">
    <location>
        <begin position="59"/>
        <end position="109"/>
    </location>
</feature>
<dbReference type="PANTHER" id="PTHR47999">
    <property type="entry name" value="TRANSCRIPTION FACTOR MYB8-RELATED-RELATED"/>
    <property type="match status" value="1"/>
</dbReference>
<evidence type="ECO:0000256" key="3">
    <source>
        <dbReference type="ARBA" id="ARBA00023015"/>
    </source>
</evidence>
<dbReference type="InterPro" id="IPR009057">
    <property type="entry name" value="Homeodomain-like_sf"/>
</dbReference>
<evidence type="ECO:0000256" key="6">
    <source>
        <dbReference type="ARBA" id="ARBA00023163"/>
    </source>
</evidence>
<evidence type="ECO:0000256" key="2">
    <source>
        <dbReference type="ARBA" id="ARBA00022737"/>
    </source>
</evidence>
<dbReference type="EMBL" id="JAUIZM010000003">
    <property type="protein sequence ID" value="KAK1392130.1"/>
    <property type="molecule type" value="Genomic_DNA"/>
</dbReference>
<keyword evidence="2" id="KW-0677">Repeat</keyword>
<comment type="subcellular location">
    <subcellularLocation>
        <location evidence="1">Nucleus</location>
    </subcellularLocation>
</comment>
<keyword evidence="4" id="KW-0238">DNA-binding</keyword>
<dbReference type="PROSITE" id="PS50090">
    <property type="entry name" value="MYB_LIKE"/>
    <property type="match status" value="2"/>
</dbReference>
<dbReference type="AlphaFoldDB" id="A0AAD8MWA9"/>
<feature type="domain" description="HTH myb-type" evidence="9">
    <location>
        <begin position="8"/>
        <end position="62"/>
    </location>
</feature>
<comment type="caution">
    <text evidence="10">The sequence shown here is derived from an EMBL/GenBank/DDBJ whole genome shotgun (WGS) entry which is preliminary data.</text>
</comment>
<keyword evidence="6" id="KW-0804">Transcription</keyword>
<dbReference type="GO" id="GO:0080090">
    <property type="term" value="P:regulation of primary metabolic process"/>
    <property type="evidence" value="ECO:0007669"/>
    <property type="project" value="UniProtKB-ARBA"/>
</dbReference>
<dbReference type="CDD" id="cd00167">
    <property type="entry name" value="SANT"/>
    <property type="match status" value="2"/>
</dbReference>
<dbReference type="GO" id="GO:0003677">
    <property type="term" value="F:DNA binding"/>
    <property type="evidence" value="ECO:0007669"/>
    <property type="project" value="UniProtKB-KW"/>
</dbReference>
<evidence type="ECO:0000256" key="5">
    <source>
        <dbReference type="ARBA" id="ARBA00023159"/>
    </source>
</evidence>
<organism evidence="10 11">
    <name type="scientific">Heracleum sosnowskyi</name>
    <dbReference type="NCBI Taxonomy" id="360622"/>
    <lineage>
        <taxon>Eukaryota</taxon>
        <taxon>Viridiplantae</taxon>
        <taxon>Streptophyta</taxon>
        <taxon>Embryophyta</taxon>
        <taxon>Tracheophyta</taxon>
        <taxon>Spermatophyta</taxon>
        <taxon>Magnoliopsida</taxon>
        <taxon>eudicotyledons</taxon>
        <taxon>Gunneridae</taxon>
        <taxon>Pentapetalae</taxon>
        <taxon>asterids</taxon>
        <taxon>campanulids</taxon>
        <taxon>Apiales</taxon>
        <taxon>Apiaceae</taxon>
        <taxon>Apioideae</taxon>
        <taxon>apioid superclade</taxon>
        <taxon>Tordylieae</taxon>
        <taxon>Tordyliinae</taxon>
        <taxon>Heracleum</taxon>
    </lineage>
</organism>
<dbReference type="InterPro" id="IPR017930">
    <property type="entry name" value="Myb_dom"/>
</dbReference>
<dbReference type="InterPro" id="IPR001005">
    <property type="entry name" value="SANT/Myb"/>
</dbReference>
<gene>
    <name evidence="10" type="ORF">POM88_011186</name>
</gene>
<evidence type="ECO:0000313" key="11">
    <source>
        <dbReference type="Proteomes" id="UP001237642"/>
    </source>
</evidence>
<dbReference type="Pfam" id="PF00249">
    <property type="entry name" value="Myb_DNA-binding"/>
    <property type="match status" value="2"/>
</dbReference>
<dbReference type="SMART" id="SM00717">
    <property type="entry name" value="SANT"/>
    <property type="match status" value="2"/>
</dbReference>
<dbReference type="Gene3D" id="1.10.10.60">
    <property type="entry name" value="Homeodomain-like"/>
    <property type="match status" value="2"/>
</dbReference>
<evidence type="ECO:0000259" key="9">
    <source>
        <dbReference type="PROSITE" id="PS51294"/>
    </source>
</evidence>
<evidence type="ECO:0000256" key="4">
    <source>
        <dbReference type="ARBA" id="ARBA00023125"/>
    </source>
</evidence>
<keyword evidence="3" id="KW-0805">Transcription regulation</keyword>
<reference evidence="10" key="2">
    <citation type="submission" date="2023-05" db="EMBL/GenBank/DDBJ databases">
        <authorList>
            <person name="Schelkunov M.I."/>
        </authorList>
    </citation>
    <scope>NUCLEOTIDE SEQUENCE</scope>
    <source>
        <strain evidence="10">Hsosn_3</strain>
        <tissue evidence="10">Leaf</tissue>
    </source>
</reference>
<dbReference type="PANTHER" id="PTHR47999:SF24">
    <property type="entry name" value="TRANSCRIPTION FACTOR MYB90"/>
    <property type="match status" value="1"/>
</dbReference>
<dbReference type="Proteomes" id="UP001237642">
    <property type="component" value="Unassembled WGS sequence"/>
</dbReference>
<reference evidence="10" key="1">
    <citation type="submission" date="2023-02" db="EMBL/GenBank/DDBJ databases">
        <title>Genome of toxic invasive species Heracleum sosnowskyi carries increased number of genes despite the absence of recent whole-genome duplications.</title>
        <authorList>
            <person name="Schelkunov M."/>
            <person name="Shtratnikova V."/>
            <person name="Makarenko M."/>
            <person name="Klepikova A."/>
            <person name="Omelchenko D."/>
            <person name="Novikova G."/>
            <person name="Obukhova E."/>
            <person name="Bogdanov V."/>
            <person name="Penin A."/>
            <person name="Logacheva M."/>
        </authorList>
    </citation>
    <scope>NUCLEOTIDE SEQUENCE</scope>
    <source>
        <strain evidence="10">Hsosn_3</strain>
        <tissue evidence="10">Leaf</tissue>
    </source>
</reference>
<evidence type="ECO:0000313" key="10">
    <source>
        <dbReference type="EMBL" id="KAK1392130.1"/>
    </source>
</evidence>
<sequence>MKSGDALNLRKGAWSSEEDTLLRKCIHKYGEGKWHLVPRRAGLNRCRKSCRLRWLNYLRPAINRGNFGADEVDLMMRLHKLLGNRWSLIAGRLPGRTANDIKNFWNTNVRKKLTTNISFQKEGVRKEIKPIERKQDSAIAINSTGISFVLKPIPRTLSKGTTVPCYNLKPIGHISSGSADQINNNNINSNHNNELINMPSSPATLPPDEDGMEGWKILFAEIGMYGQEETSPEGLMMAPTTKSGLEYVNAESRLIWTPDESIAPATESTADLVEDDDWSDIWDFLNSESNN</sequence>
<evidence type="ECO:0000256" key="1">
    <source>
        <dbReference type="ARBA" id="ARBA00004123"/>
    </source>
</evidence>
<feature type="domain" description="HTH myb-type" evidence="9">
    <location>
        <begin position="63"/>
        <end position="113"/>
    </location>
</feature>
<name>A0AAD8MWA9_9APIA</name>
<keyword evidence="11" id="KW-1185">Reference proteome</keyword>
<proteinExistence type="predicted"/>
<keyword evidence="7" id="KW-0539">Nucleus</keyword>
<accession>A0AAD8MWA9</accession>
<evidence type="ECO:0000259" key="8">
    <source>
        <dbReference type="PROSITE" id="PS50090"/>
    </source>
</evidence>
<dbReference type="InterPro" id="IPR015495">
    <property type="entry name" value="Myb_TF_plants"/>
</dbReference>
<dbReference type="GO" id="GO:0005634">
    <property type="term" value="C:nucleus"/>
    <property type="evidence" value="ECO:0007669"/>
    <property type="project" value="UniProtKB-SubCell"/>
</dbReference>
<dbReference type="FunFam" id="1.10.10.60:FF:000218">
    <property type="entry name" value="Myb transcription factor"/>
    <property type="match status" value="1"/>
</dbReference>
<dbReference type="SUPFAM" id="SSF46689">
    <property type="entry name" value="Homeodomain-like"/>
    <property type="match status" value="1"/>
</dbReference>
<dbReference type="PROSITE" id="PS51294">
    <property type="entry name" value="HTH_MYB"/>
    <property type="match status" value="2"/>
</dbReference>